<dbReference type="Proteomes" id="UP000054477">
    <property type="component" value="Unassembled WGS sequence"/>
</dbReference>
<accession>A0A0C9WI31</accession>
<evidence type="ECO:0000313" key="1">
    <source>
        <dbReference type="EMBL" id="KIJ92234.1"/>
    </source>
</evidence>
<dbReference type="Gene3D" id="3.80.10.10">
    <property type="entry name" value="Ribonuclease Inhibitor"/>
    <property type="match status" value="1"/>
</dbReference>
<dbReference type="InterPro" id="IPR032675">
    <property type="entry name" value="LRR_dom_sf"/>
</dbReference>
<dbReference type="EMBL" id="KN838925">
    <property type="protein sequence ID" value="KIJ92234.1"/>
    <property type="molecule type" value="Genomic_DNA"/>
</dbReference>
<dbReference type="AlphaFoldDB" id="A0A0C9WI31"/>
<protein>
    <recommendedName>
        <fullName evidence="3">F-box domain-containing protein</fullName>
    </recommendedName>
</protein>
<name>A0A0C9WI31_9AGAR</name>
<proteinExistence type="predicted"/>
<gene>
    <name evidence="1" type="ORF">K443DRAFT_444347</name>
</gene>
<sequence length="477" mass="53862">MMVQALAQVPRALGIPEIIKEILSYHAPQATNGANAQRGDTETILACALCCKAFSEIALDSLWYEMVDLVPLISILPGIKLLDNNLFIDGALHDDTCSRFWNYSRRIRRLIVPSRKSTERAIHVSVYSRLSLRFPGRAILPFLECLDYTLTGKGDTAKYAIEFPILLSASVRQLRVYNHARERMCKALLSFLIDKAFQFQHLTVEGPPPRYFVTHPLQLTSLRTLVLLRCQDTFPDLAHFFKQLPDLRNLTVQVTLEWVPSLTNKSIPTNLLPKLRFLSVEGPEEACLLLLQHISGEMLTSQRIVFNEIRMKRGRACLTELSRFTSLRKITLRYSSVEVTSVEALSILDPLLDFSHTQYLYLNSLPSWVRITNDTIRGIASGLKNLQTLHISYKHYQGAFKTTSQALESIGLSSLNLRELTLPIDLADLTIWSIPRSSCTSSLVSLDLVTSSGDRALISQFVEALFPKVERLTIKSN</sequence>
<dbReference type="OrthoDB" id="2631350at2759"/>
<organism evidence="1 2">
    <name type="scientific">Laccaria amethystina LaAM-08-1</name>
    <dbReference type="NCBI Taxonomy" id="1095629"/>
    <lineage>
        <taxon>Eukaryota</taxon>
        <taxon>Fungi</taxon>
        <taxon>Dikarya</taxon>
        <taxon>Basidiomycota</taxon>
        <taxon>Agaricomycotina</taxon>
        <taxon>Agaricomycetes</taxon>
        <taxon>Agaricomycetidae</taxon>
        <taxon>Agaricales</taxon>
        <taxon>Agaricineae</taxon>
        <taxon>Hydnangiaceae</taxon>
        <taxon>Laccaria</taxon>
    </lineage>
</organism>
<reference evidence="1 2" key="1">
    <citation type="submission" date="2014-04" db="EMBL/GenBank/DDBJ databases">
        <authorList>
            <consortium name="DOE Joint Genome Institute"/>
            <person name="Kuo A."/>
            <person name="Kohler A."/>
            <person name="Nagy L.G."/>
            <person name="Floudas D."/>
            <person name="Copeland A."/>
            <person name="Barry K.W."/>
            <person name="Cichocki N."/>
            <person name="Veneault-Fourrey C."/>
            <person name="LaButti K."/>
            <person name="Lindquist E.A."/>
            <person name="Lipzen A."/>
            <person name="Lundell T."/>
            <person name="Morin E."/>
            <person name="Murat C."/>
            <person name="Sun H."/>
            <person name="Tunlid A."/>
            <person name="Henrissat B."/>
            <person name="Grigoriev I.V."/>
            <person name="Hibbett D.S."/>
            <person name="Martin F."/>
            <person name="Nordberg H.P."/>
            <person name="Cantor M.N."/>
            <person name="Hua S.X."/>
        </authorList>
    </citation>
    <scope>NUCLEOTIDE SEQUENCE [LARGE SCALE GENOMIC DNA]</scope>
    <source>
        <strain evidence="1 2">LaAM-08-1</strain>
    </source>
</reference>
<evidence type="ECO:0008006" key="3">
    <source>
        <dbReference type="Google" id="ProtNLM"/>
    </source>
</evidence>
<dbReference type="SUPFAM" id="SSF52047">
    <property type="entry name" value="RNI-like"/>
    <property type="match status" value="1"/>
</dbReference>
<reference evidence="2" key="2">
    <citation type="submission" date="2015-01" db="EMBL/GenBank/DDBJ databases">
        <title>Evolutionary Origins and Diversification of the Mycorrhizal Mutualists.</title>
        <authorList>
            <consortium name="DOE Joint Genome Institute"/>
            <consortium name="Mycorrhizal Genomics Consortium"/>
            <person name="Kohler A."/>
            <person name="Kuo A."/>
            <person name="Nagy L.G."/>
            <person name="Floudas D."/>
            <person name="Copeland A."/>
            <person name="Barry K.W."/>
            <person name="Cichocki N."/>
            <person name="Veneault-Fourrey C."/>
            <person name="LaButti K."/>
            <person name="Lindquist E.A."/>
            <person name="Lipzen A."/>
            <person name="Lundell T."/>
            <person name="Morin E."/>
            <person name="Murat C."/>
            <person name="Riley R."/>
            <person name="Ohm R."/>
            <person name="Sun H."/>
            <person name="Tunlid A."/>
            <person name="Henrissat B."/>
            <person name="Grigoriev I.V."/>
            <person name="Hibbett D.S."/>
            <person name="Martin F."/>
        </authorList>
    </citation>
    <scope>NUCLEOTIDE SEQUENCE [LARGE SCALE GENOMIC DNA]</scope>
    <source>
        <strain evidence="2">LaAM-08-1</strain>
    </source>
</reference>
<dbReference type="STRING" id="1095629.A0A0C9WI31"/>
<evidence type="ECO:0000313" key="2">
    <source>
        <dbReference type="Proteomes" id="UP000054477"/>
    </source>
</evidence>
<keyword evidence="2" id="KW-1185">Reference proteome</keyword>
<dbReference type="HOGENOM" id="CLU_021164_3_2_1"/>